<dbReference type="EC" id="6.2.1.12" evidence="2"/>
<name>A0AAQ3NKV6_VIGMU</name>
<dbReference type="GO" id="GO:0005777">
    <property type="term" value="C:peroxisome"/>
    <property type="evidence" value="ECO:0007669"/>
    <property type="project" value="TreeGrafter"/>
</dbReference>
<evidence type="ECO:0000313" key="6">
    <source>
        <dbReference type="EMBL" id="WVZ11217.1"/>
    </source>
</evidence>
<evidence type="ECO:0000256" key="1">
    <source>
        <dbReference type="ARBA" id="ARBA00006432"/>
    </source>
</evidence>
<dbReference type="EMBL" id="CP144696">
    <property type="protein sequence ID" value="WVZ11217.1"/>
    <property type="molecule type" value="Genomic_DNA"/>
</dbReference>
<keyword evidence="3" id="KW-0436">Ligase</keyword>
<evidence type="ECO:0000256" key="2">
    <source>
        <dbReference type="ARBA" id="ARBA00012959"/>
    </source>
</evidence>
<feature type="domain" description="AMP-binding enzyme C-terminal" evidence="5">
    <location>
        <begin position="13"/>
        <end position="87"/>
    </location>
</feature>
<protein>
    <recommendedName>
        <fullName evidence="2">4-coumarate--CoA ligase</fullName>
        <ecNumber evidence="2">6.2.1.12</ecNumber>
    </recommendedName>
</protein>
<gene>
    <name evidence="6" type="ORF">V8G54_015747</name>
</gene>
<keyword evidence="7" id="KW-1185">Reference proteome</keyword>
<dbReference type="PANTHER" id="PTHR24096:SF149">
    <property type="entry name" value="AMP-BINDING DOMAIN-CONTAINING PROTEIN-RELATED"/>
    <property type="match status" value="1"/>
</dbReference>
<reference evidence="6 7" key="1">
    <citation type="journal article" date="2023" name="Life. Sci Alliance">
        <title>Evolutionary insights into 3D genome organization and epigenetic landscape of Vigna mungo.</title>
        <authorList>
            <person name="Junaid A."/>
            <person name="Singh B."/>
            <person name="Bhatia S."/>
        </authorList>
    </citation>
    <scope>NUCLEOTIDE SEQUENCE [LARGE SCALE GENOMIC DNA]</scope>
    <source>
        <strain evidence="6">Urdbean</strain>
    </source>
</reference>
<evidence type="ECO:0000313" key="7">
    <source>
        <dbReference type="Proteomes" id="UP001374535"/>
    </source>
</evidence>
<dbReference type="PANTHER" id="PTHR24096">
    <property type="entry name" value="LONG-CHAIN-FATTY-ACID--COA LIGASE"/>
    <property type="match status" value="1"/>
</dbReference>
<dbReference type="GO" id="GO:0006744">
    <property type="term" value="P:ubiquinone biosynthetic process"/>
    <property type="evidence" value="ECO:0007669"/>
    <property type="project" value="TreeGrafter"/>
</dbReference>
<dbReference type="SUPFAM" id="SSF56801">
    <property type="entry name" value="Acetyl-CoA synthetase-like"/>
    <property type="match status" value="1"/>
</dbReference>
<evidence type="ECO:0000256" key="3">
    <source>
        <dbReference type="ARBA" id="ARBA00022598"/>
    </source>
</evidence>
<dbReference type="AlphaFoldDB" id="A0AAQ3NKV6"/>
<proteinExistence type="inferred from homology"/>
<dbReference type="InterPro" id="IPR045851">
    <property type="entry name" value="AMP-bd_C_sf"/>
</dbReference>
<sequence>MAYDLLQIAPADLEAVLILHPEIVDVAVIGATDEETGEIPVAFVVTKVGSVLSPKHVMDYAAEQVAPYRKIRKVFFTNKIPRSASGKILRKQLRNCLTSKL</sequence>
<evidence type="ECO:0000256" key="4">
    <source>
        <dbReference type="ARBA" id="ARBA00034252"/>
    </source>
</evidence>
<comment type="catalytic activity">
    <reaction evidence="4">
        <text>(E)-4-coumarate + ATP + CoA = (E)-4-coumaroyl-CoA + AMP + diphosphate</text>
        <dbReference type="Rhea" id="RHEA:19641"/>
        <dbReference type="ChEBI" id="CHEBI:12876"/>
        <dbReference type="ChEBI" id="CHEBI:30616"/>
        <dbReference type="ChEBI" id="CHEBI:33019"/>
        <dbReference type="ChEBI" id="CHEBI:57287"/>
        <dbReference type="ChEBI" id="CHEBI:85008"/>
        <dbReference type="ChEBI" id="CHEBI:456215"/>
        <dbReference type="EC" id="6.2.1.12"/>
    </reaction>
    <physiologicalReaction direction="left-to-right" evidence="4">
        <dbReference type="Rhea" id="RHEA:19642"/>
    </physiologicalReaction>
</comment>
<evidence type="ECO:0000259" key="5">
    <source>
        <dbReference type="Pfam" id="PF13193"/>
    </source>
</evidence>
<dbReference type="GO" id="GO:0016207">
    <property type="term" value="F:4-coumarate-CoA ligase activity"/>
    <property type="evidence" value="ECO:0007669"/>
    <property type="project" value="UniProtKB-EC"/>
</dbReference>
<accession>A0AAQ3NKV6</accession>
<dbReference type="Proteomes" id="UP001374535">
    <property type="component" value="Chromosome 5"/>
</dbReference>
<dbReference type="Gene3D" id="3.30.300.30">
    <property type="match status" value="1"/>
</dbReference>
<dbReference type="Pfam" id="PF13193">
    <property type="entry name" value="AMP-binding_C"/>
    <property type="match status" value="1"/>
</dbReference>
<dbReference type="FunFam" id="3.30.300.30:FF:000007">
    <property type="entry name" value="4-coumarate--CoA ligase 2"/>
    <property type="match status" value="1"/>
</dbReference>
<comment type="similarity">
    <text evidence="1">Belongs to the ATP-dependent AMP-binding enzyme family.</text>
</comment>
<dbReference type="InterPro" id="IPR025110">
    <property type="entry name" value="AMP-bd_C"/>
</dbReference>
<organism evidence="6 7">
    <name type="scientific">Vigna mungo</name>
    <name type="common">Black gram</name>
    <name type="synonym">Phaseolus mungo</name>
    <dbReference type="NCBI Taxonomy" id="3915"/>
    <lineage>
        <taxon>Eukaryota</taxon>
        <taxon>Viridiplantae</taxon>
        <taxon>Streptophyta</taxon>
        <taxon>Embryophyta</taxon>
        <taxon>Tracheophyta</taxon>
        <taxon>Spermatophyta</taxon>
        <taxon>Magnoliopsida</taxon>
        <taxon>eudicotyledons</taxon>
        <taxon>Gunneridae</taxon>
        <taxon>Pentapetalae</taxon>
        <taxon>rosids</taxon>
        <taxon>fabids</taxon>
        <taxon>Fabales</taxon>
        <taxon>Fabaceae</taxon>
        <taxon>Papilionoideae</taxon>
        <taxon>50 kb inversion clade</taxon>
        <taxon>NPAAA clade</taxon>
        <taxon>indigoferoid/millettioid clade</taxon>
        <taxon>Phaseoleae</taxon>
        <taxon>Vigna</taxon>
    </lineage>
</organism>